<reference evidence="12" key="1">
    <citation type="submission" date="2020-05" db="EMBL/GenBank/DDBJ databases">
        <authorList>
            <person name="Chiriac C."/>
            <person name="Salcher M."/>
            <person name="Ghai R."/>
            <person name="Kavagutti S V."/>
        </authorList>
    </citation>
    <scope>NUCLEOTIDE SEQUENCE</scope>
</reference>
<dbReference type="InterPro" id="IPR018109">
    <property type="entry name" value="Folylpolyglutamate_synth_CS"/>
</dbReference>
<dbReference type="Pfam" id="PF01225">
    <property type="entry name" value="Mur_ligase"/>
    <property type="match status" value="1"/>
</dbReference>
<evidence type="ECO:0000256" key="5">
    <source>
        <dbReference type="ARBA" id="ARBA00022840"/>
    </source>
</evidence>
<evidence type="ECO:0000256" key="2">
    <source>
        <dbReference type="ARBA" id="ARBA00022490"/>
    </source>
</evidence>
<dbReference type="InterPro" id="IPR036565">
    <property type="entry name" value="Mur-like_cat_sf"/>
</dbReference>
<dbReference type="NCBIfam" id="TIGR01085">
    <property type="entry name" value="murE"/>
    <property type="match status" value="1"/>
</dbReference>
<comment type="similarity">
    <text evidence="1">Belongs to the MurCDEF family. MurE subfamily.</text>
</comment>
<dbReference type="GO" id="GO:0004326">
    <property type="term" value="F:tetrahydrofolylpolyglutamate synthase activity"/>
    <property type="evidence" value="ECO:0007669"/>
    <property type="project" value="InterPro"/>
</dbReference>
<proteinExistence type="inferred from homology"/>
<dbReference type="GO" id="GO:0005524">
    <property type="term" value="F:ATP binding"/>
    <property type="evidence" value="ECO:0007669"/>
    <property type="project" value="UniProtKB-KW"/>
</dbReference>
<evidence type="ECO:0000259" key="10">
    <source>
        <dbReference type="Pfam" id="PF02875"/>
    </source>
</evidence>
<protein>
    <submittedName>
        <fullName evidence="12">Unannotated protein</fullName>
    </submittedName>
</protein>
<evidence type="ECO:0000256" key="6">
    <source>
        <dbReference type="ARBA" id="ARBA00022960"/>
    </source>
</evidence>
<dbReference type="Pfam" id="PF02875">
    <property type="entry name" value="Mur_ligase_C"/>
    <property type="match status" value="1"/>
</dbReference>
<dbReference type="GO" id="GO:0051301">
    <property type="term" value="P:cell division"/>
    <property type="evidence" value="ECO:0007669"/>
    <property type="project" value="InterPro"/>
</dbReference>
<dbReference type="PROSITE" id="PS01011">
    <property type="entry name" value="FOLYLPOLYGLU_SYNT_1"/>
    <property type="match status" value="1"/>
</dbReference>
<evidence type="ECO:0000256" key="1">
    <source>
        <dbReference type="ARBA" id="ARBA00005898"/>
    </source>
</evidence>
<dbReference type="HAMAP" id="MF_00208">
    <property type="entry name" value="MurE"/>
    <property type="match status" value="1"/>
</dbReference>
<dbReference type="PANTHER" id="PTHR23135">
    <property type="entry name" value="MUR LIGASE FAMILY MEMBER"/>
    <property type="match status" value="1"/>
</dbReference>
<dbReference type="GO" id="GO:0009252">
    <property type="term" value="P:peptidoglycan biosynthetic process"/>
    <property type="evidence" value="ECO:0007669"/>
    <property type="project" value="UniProtKB-KW"/>
</dbReference>
<keyword evidence="7" id="KW-0573">Peptidoglycan synthesis</keyword>
<feature type="domain" description="Mur ligase C-terminal" evidence="10">
    <location>
        <begin position="320"/>
        <end position="460"/>
    </location>
</feature>
<feature type="domain" description="Mur ligase central" evidence="11">
    <location>
        <begin position="117"/>
        <end position="297"/>
    </location>
</feature>
<sequence length="491" mass="51948">MDLRSLLAGTESTLGEVVSVVGTTDAGDSLDCVVSDLVIDSKTVVDGSLFCCVPGQHFDGHDFAADAVLAGAVALLVDHELDLPVPQIVVRDVRRALGPLASMFFGHPSAAMAVVGVTGTNGKTTTAQLVANIVGASGRRVEVMGTLTGARTTPEAPDLQRRLAQWRDTSVDLVAMEVSSHALALHRVDSTRFRVAVFTNLSRDHLDFHGSMEQYFETKAQLFTAAFSEAAVVNLDSPYGRLLSDSSTIPTYGFSISEIDALRMDANGSLFLWRGREVFLPIAGSFNVSNALAAAHTALVLGFEEEDVVTGLSRPVVVPGRFERVDLGASFAVIVDFAHTPDGLEQVLIAAAGVVGGGVDSDAARGRVIVVFGCGGDRDDSKRMPMGAVAAERADVVVVTADNSRSESTEAIIGAIIDGATRTTRRRATRIEQEPDRRRAIAIALGLAESGDIVVIAGKGHETTITIGDTVSSFDDRIVVREVWQEMGENS</sequence>
<gene>
    <name evidence="12" type="ORF">UFOPK1392_00455</name>
</gene>
<dbReference type="InterPro" id="IPR035911">
    <property type="entry name" value="MurE/MurF_N"/>
</dbReference>
<dbReference type="Gene3D" id="3.90.190.20">
    <property type="entry name" value="Mur ligase, C-terminal domain"/>
    <property type="match status" value="1"/>
</dbReference>
<dbReference type="GO" id="GO:0008360">
    <property type="term" value="P:regulation of cell shape"/>
    <property type="evidence" value="ECO:0007669"/>
    <property type="project" value="UniProtKB-KW"/>
</dbReference>
<evidence type="ECO:0000256" key="3">
    <source>
        <dbReference type="ARBA" id="ARBA00022598"/>
    </source>
</evidence>
<dbReference type="InterPro" id="IPR036615">
    <property type="entry name" value="Mur_ligase_C_dom_sf"/>
</dbReference>
<keyword evidence="3" id="KW-0436">Ligase</keyword>
<dbReference type="SUPFAM" id="SSF53244">
    <property type="entry name" value="MurD-like peptide ligases, peptide-binding domain"/>
    <property type="match status" value="1"/>
</dbReference>
<dbReference type="PANTHER" id="PTHR23135:SF4">
    <property type="entry name" value="UDP-N-ACETYLMURAMOYL-L-ALANYL-D-GLUTAMATE--2,6-DIAMINOPIMELATE LIGASE MURE HOMOLOG, CHLOROPLASTIC"/>
    <property type="match status" value="1"/>
</dbReference>
<organism evidence="12">
    <name type="scientific">freshwater metagenome</name>
    <dbReference type="NCBI Taxonomy" id="449393"/>
    <lineage>
        <taxon>unclassified sequences</taxon>
        <taxon>metagenomes</taxon>
        <taxon>ecological metagenomes</taxon>
    </lineage>
</organism>
<evidence type="ECO:0000259" key="9">
    <source>
        <dbReference type="Pfam" id="PF01225"/>
    </source>
</evidence>
<keyword evidence="6" id="KW-0133">Cell shape</keyword>
<dbReference type="InterPro" id="IPR000713">
    <property type="entry name" value="Mur_ligase_N"/>
</dbReference>
<dbReference type="Pfam" id="PF08245">
    <property type="entry name" value="Mur_ligase_M"/>
    <property type="match status" value="1"/>
</dbReference>
<dbReference type="Gene3D" id="3.40.1190.10">
    <property type="entry name" value="Mur-like, catalytic domain"/>
    <property type="match status" value="1"/>
</dbReference>
<dbReference type="InterPro" id="IPR004101">
    <property type="entry name" value="Mur_ligase_C"/>
</dbReference>
<keyword evidence="5" id="KW-0067">ATP-binding</keyword>
<evidence type="ECO:0000256" key="4">
    <source>
        <dbReference type="ARBA" id="ARBA00022741"/>
    </source>
</evidence>
<dbReference type="AlphaFoldDB" id="A0A6J5YGL2"/>
<keyword evidence="2" id="KW-0963">Cytoplasm</keyword>
<dbReference type="Gene3D" id="3.40.1390.10">
    <property type="entry name" value="MurE/MurF, N-terminal domain"/>
    <property type="match status" value="1"/>
</dbReference>
<dbReference type="SUPFAM" id="SSF53623">
    <property type="entry name" value="MurD-like peptide ligases, catalytic domain"/>
    <property type="match status" value="1"/>
</dbReference>
<keyword evidence="8" id="KW-0961">Cell wall biogenesis/degradation</keyword>
<evidence type="ECO:0000313" key="12">
    <source>
        <dbReference type="EMBL" id="CAB4322718.1"/>
    </source>
</evidence>
<dbReference type="NCBIfam" id="NF001126">
    <property type="entry name" value="PRK00139.1-4"/>
    <property type="match status" value="1"/>
</dbReference>
<evidence type="ECO:0000256" key="8">
    <source>
        <dbReference type="ARBA" id="ARBA00023316"/>
    </source>
</evidence>
<dbReference type="InterPro" id="IPR005761">
    <property type="entry name" value="UDP-N-AcMur-Glu-dNH2Pim_ligase"/>
</dbReference>
<dbReference type="EMBL" id="CAEMXZ010000013">
    <property type="protein sequence ID" value="CAB4322718.1"/>
    <property type="molecule type" value="Genomic_DNA"/>
</dbReference>
<evidence type="ECO:0000259" key="11">
    <source>
        <dbReference type="Pfam" id="PF08245"/>
    </source>
</evidence>
<dbReference type="GO" id="GO:0071555">
    <property type="term" value="P:cell wall organization"/>
    <property type="evidence" value="ECO:0007669"/>
    <property type="project" value="UniProtKB-KW"/>
</dbReference>
<keyword evidence="4" id="KW-0547">Nucleotide-binding</keyword>
<dbReference type="InterPro" id="IPR013221">
    <property type="entry name" value="Mur_ligase_cen"/>
</dbReference>
<dbReference type="GO" id="GO:0005737">
    <property type="term" value="C:cytoplasm"/>
    <property type="evidence" value="ECO:0007669"/>
    <property type="project" value="InterPro"/>
</dbReference>
<dbReference type="SUPFAM" id="SSF63418">
    <property type="entry name" value="MurE/MurF N-terminal domain"/>
    <property type="match status" value="1"/>
</dbReference>
<accession>A0A6J5YGL2</accession>
<name>A0A6J5YGL2_9ZZZZ</name>
<feature type="domain" description="Mur ligase N-terminal catalytic" evidence="9">
    <location>
        <begin position="37"/>
        <end position="102"/>
    </location>
</feature>
<evidence type="ECO:0000256" key="7">
    <source>
        <dbReference type="ARBA" id="ARBA00022984"/>
    </source>
</evidence>